<protein>
    <recommendedName>
        <fullName evidence="4">Entericidin EcnA/B family protein</fullName>
    </recommendedName>
</protein>
<dbReference type="STRING" id="537007.BLAHAN_04083"/>
<evidence type="ECO:0000313" key="3">
    <source>
        <dbReference type="Proteomes" id="UP000003755"/>
    </source>
</evidence>
<dbReference type="AlphaFoldDB" id="C9L412"/>
<evidence type="ECO:0000313" key="2">
    <source>
        <dbReference type="EMBL" id="EEX23103.1"/>
    </source>
</evidence>
<feature type="region of interest" description="Disordered" evidence="1">
    <location>
        <begin position="36"/>
        <end position="108"/>
    </location>
</feature>
<feature type="compositionally biased region" description="Basic and acidic residues" evidence="1">
    <location>
        <begin position="66"/>
        <end position="83"/>
    </location>
</feature>
<evidence type="ECO:0008006" key="4">
    <source>
        <dbReference type="Google" id="ProtNLM"/>
    </source>
</evidence>
<organism evidence="2 3">
    <name type="scientific">Blautia hansenii DSM 20583</name>
    <dbReference type="NCBI Taxonomy" id="537007"/>
    <lineage>
        <taxon>Bacteria</taxon>
        <taxon>Bacillati</taxon>
        <taxon>Bacillota</taxon>
        <taxon>Clostridia</taxon>
        <taxon>Lachnospirales</taxon>
        <taxon>Lachnospiraceae</taxon>
        <taxon>Blautia</taxon>
    </lineage>
</organism>
<feature type="compositionally biased region" description="Acidic residues" evidence="1">
    <location>
        <begin position="55"/>
        <end position="65"/>
    </location>
</feature>
<proteinExistence type="predicted"/>
<name>C9L412_BLAHA</name>
<dbReference type="HOGENOM" id="CLU_2395937_0_0_9"/>
<sequence>MQILTAELNRKEFHEMKKLILGLLLSTMLCVTACGNDTTTDKNTTDKGVVGDTGEALEDGAEELGDDVRDGVEGVGDTLERNMDNATGSENSSENSNAMGTGNGNATR</sequence>
<feature type="compositionally biased region" description="Polar residues" evidence="1">
    <location>
        <begin position="84"/>
        <end position="108"/>
    </location>
</feature>
<evidence type="ECO:0000256" key="1">
    <source>
        <dbReference type="SAM" id="MobiDB-lite"/>
    </source>
</evidence>
<dbReference type="Proteomes" id="UP000003755">
    <property type="component" value="Unassembled WGS sequence"/>
</dbReference>
<reference evidence="2" key="1">
    <citation type="submission" date="2009-09" db="EMBL/GenBank/DDBJ databases">
        <authorList>
            <person name="Weinstock G."/>
            <person name="Sodergren E."/>
            <person name="Clifton S."/>
            <person name="Fulton L."/>
            <person name="Fulton B."/>
            <person name="Courtney L."/>
            <person name="Fronick C."/>
            <person name="Harrison M."/>
            <person name="Strong C."/>
            <person name="Farmer C."/>
            <person name="Delahaunty K."/>
            <person name="Markovic C."/>
            <person name="Hall O."/>
            <person name="Minx P."/>
            <person name="Tomlinson C."/>
            <person name="Mitreva M."/>
            <person name="Nelson J."/>
            <person name="Hou S."/>
            <person name="Wollam A."/>
            <person name="Pepin K.H."/>
            <person name="Johnson M."/>
            <person name="Bhonagiri V."/>
            <person name="Nash W.E."/>
            <person name="Warren W."/>
            <person name="Chinwalla A."/>
            <person name="Mardis E.R."/>
            <person name="Wilson R.K."/>
        </authorList>
    </citation>
    <scope>NUCLEOTIDE SEQUENCE [LARGE SCALE GENOMIC DNA]</scope>
    <source>
        <strain evidence="2">DSM 20583</strain>
    </source>
</reference>
<comment type="caution">
    <text evidence="2">The sequence shown here is derived from an EMBL/GenBank/DDBJ whole genome shotgun (WGS) entry which is preliminary data.</text>
</comment>
<gene>
    <name evidence="2" type="ORF">BLAHAN_04083</name>
</gene>
<accession>C9L412</accession>
<dbReference type="EMBL" id="ABYU02000005">
    <property type="protein sequence ID" value="EEX23103.1"/>
    <property type="molecule type" value="Genomic_DNA"/>
</dbReference>
<keyword evidence="3" id="KW-1185">Reference proteome</keyword>